<feature type="transmembrane region" description="Helical" evidence="1">
    <location>
        <begin position="66"/>
        <end position="84"/>
    </location>
</feature>
<dbReference type="STRING" id="272557.APE_0840a"/>
<keyword evidence="1" id="KW-0812">Transmembrane</keyword>
<keyword evidence="3" id="KW-1185">Reference proteome</keyword>
<dbReference type="AlphaFoldDB" id="Q05E47"/>
<evidence type="ECO:0000256" key="1">
    <source>
        <dbReference type="SAM" id="Phobius"/>
    </source>
</evidence>
<protein>
    <submittedName>
        <fullName evidence="2">Uncharacterized protein</fullName>
    </submittedName>
</protein>
<dbReference type="EMBL" id="BA000002">
    <property type="protein sequence ID" value="BAF34754.1"/>
    <property type="molecule type" value="Genomic_DNA"/>
</dbReference>
<sequence length="96" mass="11138">MAARAWVVAVVGFFVMWLMFQVVGWVIGVIWGVWQQLDQATAGTMIEPPQDWKNMLNSLYSNMLGIWNYLPVVVLLSAVVYIIIESLRRRPEEYYV</sequence>
<evidence type="ECO:0000313" key="3">
    <source>
        <dbReference type="Proteomes" id="UP000002518"/>
    </source>
</evidence>
<organism evidence="2 3">
    <name type="scientific">Aeropyrum pernix (strain ATCC 700893 / DSM 11879 / JCM 9820 / NBRC 100138 / K1)</name>
    <dbReference type="NCBI Taxonomy" id="272557"/>
    <lineage>
        <taxon>Archaea</taxon>
        <taxon>Thermoproteota</taxon>
        <taxon>Thermoprotei</taxon>
        <taxon>Desulfurococcales</taxon>
        <taxon>Desulfurococcaceae</taxon>
        <taxon>Aeropyrum</taxon>
    </lineage>
</organism>
<keyword evidence="1" id="KW-1133">Transmembrane helix</keyword>
<dbReference type="Proteomes" id="UP000002518">
    <property type="component" value="Chromosome"/>
</dbReference>
<reference evidence="2 3" key="1">
    <citation type="journal article" date="1999" name="DNA Res.">
        <title>Complete genome sequence of an aerobic hyper-thermophilic crenarchaeon, Aeropyrum pernix K1.</title>
        <authorList>
            <person name="Kawarabayasi Y."/>
            <person name="Hino Y."/>
            <person name="Horikawa H."/>
            <person name="Yamazaki S."/>
            <person name="Haikawa Y."/>
            <person name="Jin-no K."/>
            <person name="Takahashi M."/>
            <person name="Sekine M."/>
            <person name="Baba S."/>
            <person name="Ankai A."/>
            <person name="Kosugi H."/>
            <person name="Hosoyama A."/>
            <person name="Fukui S."/>
            <person name="Nagai Y."/>
            <person name="Nishijima K."/>
            <person name="Nakazawa H."/>
            <person name="Takamiya M."/>
            <person name="Masuda S."/>
            <person name="Funahashi T."/>
            <person name="Tanaka T."/>
            <person name="Kudoh Y."/>
            <person name="Yamazaki J."/>
            <person name="Kushida N."/>
            <person name="Oguchi A."/>
            <person name="Aoki K."/>
            <person name="Kubota K."/>
            <person name="Nakamura Y."/>
            <person name="Nomura N."/>
            <person name="Sako Y."/>
            <person name="Kikuchi H."/>
        </authorList>
    </citation>
    <scope>NUCLEOTIDE SEQUENCE [LARGE SCALE GENOMIC DNA]</scope>
    <source>
        <strain evidence="3">ATCC 700893 / DSM 11879 / JCM 9820 / NBRC 100138 / K1</strain>
    </source>
</reference>
<accession>Q05E47</accession>
<dbReference type="EnsemblBacteria" id="BAF34754">
    <property type="protein sequence ID" value="BAF34754"/>
    <property type="gene ID" value="APE_0840a"/>
</dbReference>
<name>Q05E47_AERPE</name>
<proteinExistence type="predicted"/>
<dbReference type="GeneID" id="4525321"/>
<gene>
    <name evidence="2" type="ordered locus">APE_0840a</name>
</gene>
<dbReference type="KEGG" id="ape:APE_0840a"/>
<dbReference type="RefSeq" id="WP_010866011.1">
    <property type="nucleotide sequence ID" value="NC_000854.2"/>
</dbReference>
<feature type="transmembrane region" description="Helical" evidence="1">
    <location>
        <begin position="7"/>
        <end position="34"/>
    </location>
</feature>
<keyword evidence="1" id="KW-0472">Membrane</keyword>
<evidence type="ECO:0000313" key="2">
    <source>
        <dbReference type="EMBL" id="BAF34754.1"/>
    </source>
</evidence>